<gene>
    <name evidence="1" type="ORF">ADEAN_000461100</name>
</gene>
<evidence type="ECO:0000313" key="1">
    <source>
        <dbReference type="EMBL" id="CAD2217133.1"/>
    </source>
</evidence>
<name>A0A7G2CEM7_9TRYP</name>
<evidence type="ECO:0000313" key="2">
    <source>
        <dbReference type="Proteomes" id="UP000515908"/>
    </source>
</evidence>
<reference evidence="1 2" key="1">
    <citation type="submission" date="2020-08" db="EMBL/GenBank/DDBJ databases">
        <authorList>
            <person name="Newling K."/>
            <person name="Davey J."/>
            <person name="Forrester S."/>
        </authorList>
    </citation>
    <scope>NUCLEOTIDE SEQUENCE [LARGE SCALE GENOMIC DNA]</scope>
    <source>
        <strain evidence="2">Crithidia deanei Carvalho (ATCC PRA-265)</strain>
    </source>
</reference>
<protein>
    <submittedName>
        <fullName evidence="1">Uncharacterized protein</fullName>
    </submittedName>
</protein>
<dbReference type="Proteomes" id="UP000515908">
    <property type="component" value="Chromosome 08"/>
</dbReference>
<accession>A0A7G2CEM7</accession>
<keyword evidence="2" id="KW-1185">Reference proteome</keyword>
<sequence length="270" mass="30872">MAFRWMRAKLRQTIKKGDWFGQPQPFMEKSDVSLLAFDTPQTASSEQIVAFLTSHYIPEVYAYAICDVADIRSAALQLNQVPLTRKATRRLLISPLYFIKNPNALYYYLGEERAKEFILLLQHLLEAHDASSQSILYQCPTGSVCPQLPSFLRGVALADAIHHPLVLQLSYVVDQLLQTGSVGPSLYVEGDYNERGVFLARWFMKIAKEFGSSRLLSASLLLMSRFDLPVRFDTSRQIALALSRMDRREMDWKLKLSRGERSQFTPNKGW</sequence>
<proteinExistence type="predicted"/>
<organism evidence="1 2">
    <name type="scientific">Angomonas deanei</name>
    <dbReference type="NCBI Taxonomy" id="59799"/>
    <lineage>
        <taxon>Eukaryota</taxon>
        <taxon>Discoba</taxon>
        <taxon>Euglenozoa</taxon>
        <taxon>Kinetoplastea</taxon>
        <taxon>Metakinetoplastina</taxon>
        <taxon>Trypanosomatida</taxon>
        <taxon>Trypanosomatidae</taxon>
        <taxon>Strigomonadinae</taxon>
        <taxon>Angomonas</taxon>
    </lineage>
</organism>
<dbReference type="EMBL" id="LR877152">
    <property type="protein sequence ID" value="CAD2217133.1"/>
    <property type="molecule type" value="Genomic_DNA"/>
</dbReference>
<dbReference type="VEuPathDB" id="TriTrypDB:ADEAN_000461100"/>
<dbReference type="AlphaFoldDB" id="A0A7G2CEM7"/>